<comment type="similarity">
    <text evidence="1 5">Belongs to the SecB family.</text>
</comment>
<evidence type="ECO:0000313" key="6">
    <source>
        <dbReference type="EMBL" id="PWK53026.1"/>
    </source>
</evidence>
<keyword evidence="5" id="KW-0143">Chaperone</keyword>
<keyword evidence="4 5" id="KW-0811">Translocation</keyword>
<comment type="subcellular location">
    <subcellularLocation>
        <location evidence="5">Cytoplasm</location>
    </subcellularLocation>
</comment>
<dbReference type="GO" id="GO:0051262">
    <property type="term" value="P:protein tetramerization"/>
    <property type="evidence" value="ECO:0007669"/>
    <property type="project" value="InterPro"/>
</dbReference>
<evidence type="ECO:0000256" key="5">
    <source>
        <dbReference type="HAMAP-Rule" id="MF_00821"/>
    </source>
</evidence>
<dbReference type="PRINTS" id="PR01594">
    <property type="entry name" value="SECBCHAPRONE"/>
</dbReference>
<accession>A0A316FZ98</accession>
<keyword evidence="7" id="KW-1185">Reference proteome</keyword>
<dbReference type="HAMAP" id="MF_00821">
    <property type="entry name" value="SecB"/>
    <property type="match status" value="1"/>
</dbReference>
<dbReference type="AlphaFoldDB" id="A0A316FZ98"/>
<comment type="function">
    <text evidence="5">One of the proteins required for the normal export of preproteins out of the cell cytoplasm. It is a molecular chaperone that binds to a subset of precursor proteins, maintaining them in a translocation-competent state. It also specifically binds to its receptor SecA.</text>
</comment>
<dbReference type="EMBL" id="QGGU01000004">
    <property type="protein sequence ID" value="PWK53026.1"/>
    <property type="molecule type" value="Genomic_DNA"/>
</dbReference>
<keyword evidence="5" id="KW-0963">Cytoplasm</keyword>
<dbReference type="GO" id="GO:0015031">
    <property type="term" value="P:protein transport"/>
    <property type="evidence" value="ECO:0007669"/>
    <property type="project" value="UniProtKB-UniRule"/>
</dbReference>
<dbReference type="Proteomes" id="UP000245790">
    <property type="component" value="Unassembled WGS sequence"/>
</dbReference>
<evidence type="ECO:0000256" key="3">
    <source>
        <dbReference type="ARBA" id="ARBA00022927"/>
    </source>
</evidence>
<dbReference type="InterPro" id="IPR003708">
    <property type="entry name" value="SecB"/>
</dbReference>
<evidence type="ECO:0000256" key="2">
    <source>
        <dbReference type="ARBA" id="ARBA00022448"/>
    </source>
</evidence>
<organism evidence="6 7">
    <name type="scientific">Pleionea mediterranea</name>
    <dbReference type="NCBI Taxonomy" id="523701"/>
    <lineage>
        <taxon>Bacteria</taxon>
        <taxon>Pseudomonadati</taxon>
        <taxon>Pseudomonadota</taxon>
        <taxon>Gammaproteobacteria</taxon>
        <taxon>Oceanospirillales</taxon>
        <taxon>Pleioneaceae</taxon>
        <taxon>Pleionea</taxon>
    </lineage>
</organism>
<reference evidence="6 7" key="1">
    <citation type="submission" date="2018-05" db="EMBL/GenBank/DDBJ databases">
        <title>Genomic Encyclopedia of Type Strains, Phase IV (KMG-IV): sequencing the most valuable type-strain genomes for metagenomic binning, comparative biology and taxonomic classification.</title>
        <authorList>
            <person name="Goeker M."/>
        </authorList>
    </citation>
    <scope>NUCLEOTIDE SEQUENCE [LARGE SCALE GENOMIC DNA]</scope>
    <source>
        <strain evidence="6 7">DSM 25350</strain>
    </source>
</reference>
<protein>
    <recommendedName>
        <fullName evidence="5">Protein-export protein SecB</fullName>
    </recommendedName>
</protein>
<evidence type="ECO:0000256" key="4">
    <source>
        <dbReference type="ARBA" id="ARBA00023010"/>
    </source>
</evidence>
<comment type="caution">
    <text evidence="6">The sequence shown here is derived from an EMBL/GenBank/DDBJ whole genome shotgun (WGS) entry which is preliminary data.</text>
</comment>
<dbReference type="RefSeq" id="WP_109762997.1">
    <property type="nucleotide sequence ID" value="NZ_QGGU01000004.1"/>
</dbReference>
<dbReference type="Gene3D" id="3.10.420.10">
    <property type="entry name" value="SecB-like"/>
    <property type="match status" value="1"/>
</dbReference>
<sequence length="173" mass="18935">MTEQVDVKPEGAGATTETPEGVQVGIQRIYTKDVSFEAPNVPEVFQDANFKPEVKMEMNSKSRKITDDMYEVVLTMTITAASGETTGFLVEVQQAGLFGVRGLNDAQLRHLLSTFCPETLYPYAREVISSLVSKGGFPPVYLAPVNFDALFRAQMEQQAQQQNAAPEGQPAAE</sequence>
<dbReference type="GO" id="GO:0051082">
    <property type="term" value="F:unfolded protein binding"/>
    <property type="evidence" value="ECO:0007669"/>
    <property type="project" value="InterPro"/>
</dbReference>
<dbReference type="PANTHER" id="PTHR36918">
    <property type="match status" value="1"/>
</dbReference>
<dbReference type="GO" id="GO:0006457">
    <property type="term" value="P:protein folding"/>
    <property type="evidence" value="ECO:0007669"/>
    <property type="project" value="UniProtKB-UniRule"/>
</dbReference>
<dbReference type="InterPro" id="IPR035958">
    <property type="entry name" value="SecB-like_sf"/>
</dbReference>
<dbReference type="PANTHER" id="PTHR36918:SF1">
    <property type="entry name" value="PROTEIN-EXPORT PROTEIN SECB"/>
    <property type="match status" value="1"/>
</dbReference>
<dbReference type="NCBIfam" id="TIGR00809">
    <property type="entry name" value="secB"/>
    <property type="match status" value="1"/>
</dbReference>
<evidence type="ECO:0000256" key="1">
    <source>
        <dbReference type="ARBA" id="ARBA00009990"/>
    </source>
</evidence>
<name>A0A316FZ98_9GAMM</name>
<gene>
    <name evidence="5" type="primary">secB</name>
    <name evidence="6" type="ORF">C8D97_104244</name>
</gene>
<proteinExistence type="inferred from homology"/>
<keyword evidence="3 5" id="KW-0653">Protein transport</keyword>
<dbReference type="SUPFAM" id="SSF54611">
    <property type="entry name" value="SecB-like"/>
    <property type="match status" value="1"/>
</dbReference>
<comment type="subunit">
    <text evidence="5">Homotetramer, a dimer of dimers. One homotetramer interacts with 1 SecA dimer.</text>
</comment>
<dbReference type="NCBIfam" id="NF004393">
    <property type="entry name" value="PRK05751.1-4"/>
    <property type="match status" value="1"/>
</dbReference>
<dbReference type="Pfam" id="PF02556">
    <property type="entry name" value="SecB"/>
    <property type="match status" value="1"/>
</dbReference>
<dbReference type="OrthoDB" id="9795145at2"/>
<evidence type="ECO:0000313" key="7">
    <source>
        <dbReference type="Proteomes" id="UP000245790"/>
    </source>
</evidence>
<keyword evidence="2 5" id="KW-0813">Transport</keyword>
<dbReference type="GO" id="GO:0005737">
    <property type="term" value="C:cytoplasm"/>
    <property type="evidence" value="ECO:0007669"/>
    <property type="project" value="UniProtKB-SubCell"/>
</dbReference>